<accession>A0ACC0J999</accession>
<evidence type="ECO:0000313" key="2">
    <source>
        <dbReference type="Proteomes" id="UP001064048"/>
    </source>
</evidence>
<evidence type="ECO:0000313" key="1">
    <source>
        <dbReference type="EMBL" id="KAI8420697.1"/>
    </source>
</evidence>
<name>A0ACC0J999_CHOFU</name>
<organism evidence="1 2">
    <name type="scientific">Choristoneura fumiferana</name>
    <name type="common">Spruce budworm moth</name>
    <name type="synonym">Archips fumiferana</name>
    <dbReference type="NCBI Taxonomy" id="7141"/>
    <lineage>
        <taxon>Eukaryota</taxon>
        <taxon>Metazoa</taxon>
        <taxon>Ecdysozoa</taxon>
        <taxon>Arthropoda</taxon>
        <taxon>Hexapoda</taxon>
        <taxon>Insecta</taxon>
        <taxon>Pterygota</taxon>
        <taxon>Neoptera</taxon>
        <taxon>Endopterygota</taxon>
        <taxon>Lepidoptera</taxon>
        <taxon>Glossata</taxon>
        <taxon>Ditrysia</taxon>
        <taxon>Tortricoidea</taxon>
        <taxon>Tortricidae</taxon>
        <taxon>Tortricinae</taxon>
        <taxon>Choristoneura</taxon>
    </lineage>
</organism>
<reference evidence="1 2" key="1">
    <citation type="journal article" date="2022" name="Genome Biol. Evol.">
        <title>The Spruce Budworm Genome: Reconstructing the Evolutionary History of Antifreeze Proteins.</title>
        <authorList>
            <person name="Beliveau C."/>
            <person name="Gagne P."/>
            <person name="Picq S."/>
            <person name="Vernygora O."/>
            <person name="Keeling C.I."/>
            <person name="Pinkney K."/>
            <person name="Doucet D."/>
            <person name="Wen F."/>
            <person name="Johnston J.S."/>
            <person name="Maaroufi H."/>
            <person name="Boyle B."/>
            <person name="Laroche J."/>
            <person name="Dewar K."/>
            <person name="Juretic N."/>
            <person name="Blackburn G."/>
            <person name="Nisole A."/>
            <person name="Brunet B."/>
            <person name="Brandao M."/>
            <person name="Lumley L."/>
            <person name="Duan J."/>
            <person name="Quan G."/>
            <person name="Lucarotti C.J."/>
            <person name="Roe A.D."/>
            <person name="Sperling F.A.H."/>
            <person name="Levesque R.C."/>
            <person name="Cusson M."/>
        </authorList>
    </citation>
    <scope>NUCLEOTIDE SEQUENCE [LARGE SCALE GENOMIC DNA]</scope>
    <source>
        <strain evidence="1">Glfc:IPQL:Cfum</strain>
    </source>
</reference>
<gene>
    <name evidence="1" type="ORF">MSG28_007926</name>
</gene>
<dbReference type="EMBL" id="CM046113">
    <property type="protein sequence ID" value="KAI8420697.1"/>
    <property type="molecule type" value="Genomic_DNA"/>
</dbReference>
<dbReference type="Proteomes" id="UP001064048">
    <property type="component" value="Chromosome 13"/>
</dbReference>
<comment type="caution">
    <text evidence="1">The sequence shown here is derived from an EMBL/GenBank/DDBJ whole genome shotgun (WGS) entry which is preliminary data.</text>
</comment>
<sequence length="253" mass="28744">MDGETAPKCINLNRLLRKIFHLVFQFGNIVTYNIFVSLALITAVPVSAGECLDVVLYGVQFEGMKLAGIVLIAVGFSLVMFPDNWPNYIMRLLRWSRRQRGNNGSGRSRDAMDFRTGYIRSHLRSPSGRVRLKESLLYISKAAGYKLPEAADQCVLYGNAMNCIGTSPHASIRVSHITKWKKSFGILSRWGPVHHDVLSVRREARRNVKRVANAWSNSFVSLLVAHLISSFTRTCKWAGRLFERFNRLIWTLL</sequence>
<protein>
    <submittedName>
        <fullName evidence="1">Uncharacterized protein</fullName>
    </submittedName>
</protein>
<proteinExistence type="predicted"/>
<keyword evidence="2" id="KW-1185">Reference proteome</keyword>